<keyword evidence="2" id="KW-0732">Signal</keyword>
<feature type="chain" id="PRO_5032529472" evidence="2">
    <location>
        <begin position="19"/>
        <end position="309"/>
    </location>
</feature>
<dbReference type="EMBL" id="AMKT01000028">
    <property type="protein sequence ID" value="OXG24944.1"/>
    <property type="molecule type" value="Genomic_DNA"/>
</dbReference>
<feature type="signal peptide" evidence="2">
    <location>
        <begin position="1"/>
        <end position="18"/>
    </location>
</feature>
<keyword evidence="1" id="KW-0472">Membrane</keyword>
<dbReference type="CDD" id="cd00866">
    <property type="entry name" value="PEBP_euk"/>
    <property type="match status" value="1"/>
</dbReference>
<evidence type="ECO:0000313" key="3">
    <source>
        <dbReference type="EMBL" id="OXG24944.1"/>
    </source>
</evidence>
<gene>
    <name evidence="3" type="ORF">C361_01944</name>
</gene>
<organism evidence="3 4">
    <name type="scientific">Cryptococcus neoformans Tu259-1</name>
    <dbReference type="NCBI Taxonomy" id="1230072"/>
    <lineage>
        <taxon>Eukaryota</taxon>
        <taxon>Fungi</taxon>
        <taxon>Dikarya</taxon>
        <taxon>Basidiomycota</taxon>
        <taxon>Agaricomycotina</taxon>
        <taxon>Tremellomycetes</taxon>
        <taxon>Tremellales</taxon>
        <taxon>Cryptococcaceae</taxon>
        <taxon>Cryptococcus</taxon>
        <taxon>Cryptococcus neoformans species complex</taxon>
    </lineage>
</organism>
<sequence>MLGYFAALALALPALAQSASNGSASALDIEALQANFRQAELTPQLLETFQPEALLNVTFGGNAISTGDKLDQDAVSSSPTLAVSPASNATLESGQLYTIVMVDADIVGTDESTTEQTRHWLVNSASLSTEAAPYAVNWTGSTSITDYAGPGPASGSGSHRYVIIVYAQPDTFSPPANLSQAGTPLSTMSLSSYVSESGLGDLITANYFQVENGEATVTVSSTTAVDSSTLAGYLSTTAASSASSAASGAASGAASNSAAASATDSSATSASSAPASSDSSSGALRSEMGFGMIVGVVGVVSAVLGAGMV</sequence>
<dbReference type="PANTHER" id="PTHR11362">
    <property type="entry name" value="PHOSPHATIDYLETHANOLAMINE-BINDING PROTEIN"/>
    <property type="match status" value="1"/>
</dbReference>
<comment type="caution">
    <text evidence="3">The sequence shown here is derived from an EMBL/GenBank/DDBJ whole genome shotgun (WGS) entry which is preliminary data.</text>
</comment>
<proteinExistence type="predicted"/>
<dbReference type="Gene3D" id="3.90.280.10">
    <property type="entry name" value="PEBP-like"/>
    <property type="match status" value="1"/>
</dbReference>
<dbReference type="Pfam" id="PF01161">
    <property type="entry name" value="PBP"/>
    <property type="match status" value="1"/>
</dbReference>
<reference evidence="3 4" key="1">
    <citation type="submission" date="2017-06" db="EMBL/GenBank/DDBJ databases">
        <title>Global population genomics of the pathogenic fungus Cryptococcus neoformans var. grubii.</title>
        <authorList>
            <person name="Cuomo C."/>
            <person name="Litvintseva A."/>
            <person name="Chen Y."/>
            <person name="Young S."/>
            <person name="Zeng Q."/>
            <person name="Chapman S."/>
            <person name="Gujja S."/>
            <person name="Saif S."/>
            <person name="Birren B."/>
        </authorList>
    </citation>
    <scope>NUCLEOTIDE SEQUENCE [LARGE SCALE GENOMIC DNA]</scope>
    <source>
        <strain evidence="3 4">Tu259-1</strain>
    </source>
</reference>
<dbReference type="SUPFAM" id="SSF49777">
    <property type="entry name" value="PEBP-like"/>
    <property type="match status" value="1"/>
</dbReference>
<feature type="transmembrane region" description="Helical" evidence="1">
    <location>
        <begin position="288"/>
        <end position="308"/>
    </location>
</feature>
<keyword evidence="1" id="KW-1133">Transmembrane helix</keyword>
<dbReference type="Proteomes" id="UP000199727">
    <property type="component" value="Unassembled WGS sequence"/>
</dbReference>
<protein>
    <submittedName>
        <fullName evidence="3">Nuclear protein</fullName>
    </submittedName>
</protein>
<accession>A0A854QGP6</accession>
<dbReference type="InterPro" id="IPR036610">
    <property type="entry name" value="PEBP-like_sf"/>
</dbReference>
<keyword evidence="1" id="KW-0812">Transmembrane</keyword>
<evidence type="ECO:0000256" key="2">
    <source>
        <dbReference type="SAM" id="SignalP"/>
    </source>
</evidence>
<evidence type="ECO:0000256" key="1">
    <source>
        <dbReference type="SAM" id="Phobius"/>
    </source>
</evidence>
<dbReference type="InterPro" id="IPR035810">
    <property type="entry name" value="PEBP_euk"/>
</dbReference>
<evidence type="ECO:0000313" key="4">
    <source>
        <dbReference type="Proteomes" id="UP000199727"/>
    </source>
</evidence>
<dbReference type="AlphaFoldDB" id="A0A854QGP6"/>
<dbReference type="InterPro" id="IPR008914">
    <property type="entry name" value="PEBP"/>
</dbReference>
<dbReference type="PANTHER" id="PTHR11362:SF140">
    <property type="entry name" value="PEBP-LIKE PROTEIN"/>
    <property type="match status" value="1"/>
</dbReference>
<name>A0A854QGP6_CRYNE</name>
<dbReference type="OrthoDB" id="2506647at2759"/>